<accession>A0A5N4CAK3</accession>
<feature type="region of interest" description="Disordered" evidence="1">
    <location>
        <begin position="422"/>
        <end position="481"/>
    </location>
</feature>
<dbReference type="AlphaFoldDB" id="A0A5N4CAK3"/>
<comment type="caution">
    <text evidence="2">The sequence shown here is derived from an EMBL/GenBank/DDBJ whole genome shotgun (WGS) entry which is preliminary data.</text>
</comment>
<feature type="region of interest" description="Disordered" evidence="1">
    <location>
        <begin position="157"/>
        <end position="201"/>
    </location>
</feature>
<evidence type="ECO:0000256" key="1">
    <source>
        <dbReference type="SAM" id="MobiDB-lite"/>
    </source>
</evidence>
<reference evidence="2 3" key="1">
    <citation type="journal article" date="2019" name="Mol. Ecol. Resour.">
        <title>Improving Illumina assemblies with Hi-C and long reads: an example with the North African dromedary.</title>
        <authorList>
            <person name="Elbers J.P."/>
            <person name="Rogers M.F."/>
            <person name="Perelman P.L."/>
            <person name="Proskuryakova A.A."/>
            <person name="Serdyukova N.A."/>
            <person name="Johnson W.E."/>
            <person name="Horin P."/>
            <person name="Corander J."/>
            <person name="Murphy D."/>
            <person name="Burger P.A."/>
        </authorList>
    </citation>
    <scope>NUCLEOTIDE SEQUENCE [LARGE SCALE GENOMIC DNA]</scope>
    <source>
        <strain evidence="2">Drom800</strain>
        <tissue evidence="2">Blood</tissue>
    </source>
</reference>
<feature type="compositionally biased region" description="Polar residues" evidence="1">
    <location>
        <begin position="469"/>
        <end position="479"/>
    </location>
</feature>
<dbReference type="EMBL" id="JWIN03000031">
    <property type="protein sequence ID" value="KAB1255952.1"/>
    <property type="molecule type" value="Genomic_DNA"/>
</dbReference>
<feature type="region of interest" description="Disordered" evidence="1">
    <location>
        <begin position="1"/>
        <end position="25"/>
    </location>
</feature>
<proteinExistence type="predicted"/>
<dbReference type="Proteomes" id="UP000299084">
    <property type="component" value="Unassembled WGS sequence"/>
</dbReference>
<feature type="compositionally biased region" description="Basic and acidic residues" evidence="1">
    <location>
        <begin position="454"/>
        <end position="464"/>
    </location>
</feature>
<sequence>MSSHLPSPFTPPPPAQGAAQERSVGLPGSCSNQFHGEGVCVCWSQLDLQKVPQMWRSGSCSHLFYLYNVTAGRALRHSPHHAGARRAPPLTAEPGEKCPVHPLRPRLFPPVASDLGFSVGTGSSRTESEMNRRTEASVNLTPTTSVGACVTAQTRRAFSNTPSEGPCPHPNSAPGAKPRPETQGVTAGHSTKLAGAGGGGGGSPCWGTALSATWLSSQLAARGQWEPCRCPSHPTSIQWDQPHMAGRPGWLRGGGRRPIPKSQTLLPSSVFAMLIQASDPRCTTSGPYRPDRSRPREAEAEGSFPFLLFHCASVSKGIKARWEEAGKPTSIPEEVSPRPGGFGLQTNPASSSVTWDRALRYCQLRAARSMTNDRHFLPLSPGRGSGSRVAPVCVTPRPVQAAGREPFWPLPRTRRAVIRATRGREVTQQRRAKAAQEGETESGVRAAGRAGRRVIREPSSHPHPSEPSANPQNDCQTQPCARLRLLPRGGPWCHSFEPHQPPN</sequence>
<keyword evidence="3" id="KW-1185">Reference proteome</keyword>
<organism evidence="2 3">
    <name type="scientific">Camelus dromedarius</name>
    <name type="common">Dromedary</name>
    <name type="synonym">Arabian camel</name>
    <dbReference type="NCBI Taxonomy" id="9838"/>
    <lineage>
        <taxon>Eukaryota</taxon>
        <taxon>Metazoa</taxon>
        <taxon>Chordata</taxon>
        <taxon>Craniata</taxon>
        <taxon>Vertebrata</taxon>
        <taxon>Euteleostomi</taxon>
        <taxon>Mammalia</taxon>
        <taxon>Eutheria</taxon>
        <taxon>Laurasiatheria</taxon>
        <taxon>Artiodactyla</taxon>
        <taxon>Tylopoda</taxon>
        <taxon>Camelidae</taxon>
        <taxon>Camelus</taxon>
    </lineage>
</organism>
<protein>
    <submittedName>
        <fullName evidence="2">Uncharacterized protein</fullName>
    </submittedName>
</protein>
<gene>
    <name evidence="2" type="ORF">Cadr_000029562</name>
</gene>
<evidence type="ECO:0000313" key="2">
    <source>
        <dbReference type="EMBL" id="KAB1255952.1"/>
    </source>
</evidence>
<name>A0A5N4CAK3_CAMDR</name>
<evidence type="ECO:0000313" key="3">
    <source>
        <dbReference type="Proteomes" id="UP000299084"/>
    </source>
</evidence>